<dbReference type="InterPro" id="IPR023214">
    <property type="entry name" value="HAD_sf"/>
</dbReference>
<keyword evidence="1" id="KW-0378">Hydrolase</keyword>
<dbReference type="PROSITE" id="PS01228">
    <property type="entry name" value="COF_1"/>
    <property type="match status" value="1"/>
</dbReference>
<dbReference type="Pfam" id="PF08282">
    <property type="entry name" value="Hydrolase_3"/>
    <property type="match status" value="1"/>
</dbReference>
<dbReference type="Gene3D" id="3.40.50.1000">
    <property type="entry name" value="HAD superfamily/HAD-like"/>
    <property type="match status" value="1"/>
</dbReference>
<dbReference type="NCBIfam" id="TIGR00099">
    <property type="entry name" value="Cof-subfamily"/>
    <property type="match status" value="1"/>
</dbReference>
<dbReference type="SFLD" id="SFLDS00003">
    <property type="entry name" value="Haloacid_Dehalogenase"/>
    <property type="match status" value="1"/>
</dbReference>
<dbReference type="EMBL" id="JABTCG010000003">
    <property type="protein sequence ID" value="MBD0851178.1"/>
    <property type="molecule type" value="Genomic_DNA"/>
</dbReference>
<dbReference type="GO" id="GO:0016787">
    <property type="term" value="F:hydrolase activity"/>
    <property type="evidence" value="ECO:0007669"/>
    <property type="project" value="UniProtKB-KW"/>
</dbReference>
<dbReference type="PANTHER" id="PTHR10000:SF8">
    <property type="entry name" value="HAD SUPERFAMILY HYDROLASE-LIKE, TYPE 3"/>
    <property type="match status" value="1"/>
</dbReference>
<dbReference type="Proteomes" id="UP000598350">
    <property type="component" value="Unassembled WGS sequence"/>
</dbReference>
<organism evidence="1 2">
    <name type="scientific">Maribacter arenosus</name>
    <dbReference type="NCBI Taxonomy" id="1854708"/>
    <lineage>
        <taxon>Bacteria</taxon>
        <taxon>Pseudomonadati</taxon>
        <taxon>Bacteroidota</taxon>
        <taxon>Flavobacteriia</taxon>
        <taxon>Flavobacteriales</taxon>
        <taxon>Flavobacteriaceae</taxon>
        <taxon>Maribacter</taxon>
    </lineage>
</organism>
<accession>A0ABR7VCT5</accession>
<dbReference type="CDD" id="cd07516">
    <property type="entry name" value="HAD_Pase"/>
    <property type="match status" value="1"/>
</dbReference>
<dbReference type="InterPro" id="IPR006379">
    <property type="entry name" value="HAD-SF_hydro_IIB"/>
</dbReference>
<evidence type="ECO:0000313" key="2">
    <source>
        <dbReference type="Proteomes" id="UP000598350"/>
    </source>
</evidence>
<protein>
    <submittedName>
        <fullName evidence="1">HAD family hydrolase</fullName>
    </submittedName>
</protein>
<name>A0ABR7VCT5_9FLAO</name>
<dbReference type="SFLD" id="SFLDG01140">
    <property type="entry name" value="C2.B:_Phosphomannomutase_and_P"/>
    <property type="match status" value="1"/>
</dbReference>
<gene>
    <name evidence="1" type="ORF">HPE63_10895</name>
</gene>
<dbReference type="InterPro" id="IPR000150">
    <property type="entry name" value="Cof"/>
</dbReference>
<evidence type="ECO:0000313" key="1">
    <source>
        <dbReference type="EMBL" id="MBD0851178.1"/>
    </source>
</evidence>
<sequence>MKYKILCSDLDGTLLSSMSDVSDFTISEISRIKQYLKVVLVSARMPTAITYLQERMGLKNEPIICYNGALVMEGKNEISSIVIGLELVKDIYKIAKELGIKIGLYHGNEWYAEENTEVIQKEILYTKTCPFFRPVPDTLNKWEEIKLGAHKLMLMGRMESIDLIYEELRKAFDAQVIMYRSNEELIEVAPQHTSKLMGIQKLLKPNQTMDDIIAFGDNYNDIEMLRGVGYAVAVGNARDEVKAISDYITLNNTEDGVAYFISQYLNT</sequence>
<dbReference type="RefSeq" id="WP_188314293.1">
    <property type="nucleotide sequence ID" value="NZ_JABTCG010000003.1"/>
</dbReference>
<dbReference type="Gene3D" id="3.30.1240.10">
    <property type="match status" value="1"/>
</dbReference>
<reference evidence="1 2" key="1">
    <citation type="submission" date="2020-05" db="EMBL/GenBank/DDBJ databases">
        <title>The draft genome sequence of Maribacter arenosus CAU 1321.</title>
        <authorList>
            <person name="Mu L."/>
        </authorList>
    </citation>
    <scope>NUCLEOTIDE SEQUENCE [LARGE SCALE GENOMIC DNA]</scope>
    <source>
        <strain evidence="1 2">CAU 1321</strain>
    </source>
</reference>
<dbReference type="InterPro" id="IPR036412">
    <property type="entry name" value="HAD-like_sf"/>
</dbReference>
<dbReference type="NCBIfam" id="TIGR01484">
    <property type="entry name" value="HAD-SF-IIB"/>
    <property type="match status" value="1"/>
</dbReference>
<comment type="caution">
    <text evidence="1">The sequence shown here is derived from an EMBL/GenBank/DDBJ whole genome shotgun (WGS) entry which is preliminary data.</text>
</comment>
<dbReference type="SUPFAM" id="SSF56784">
    <property type="entry name" value="HAD-like"/>
    <property type="match status" value="1"/>
</dbReference>
<dbReference type="PANTHER" id="PTHR10000">
    <property type="entry name" value="PHOSPHOSERINE PHOSPHATASE"/>
    <property type="match status" value="1"/>
</dbReference>
<keyword evidence="2" id="KW-1185">Reference proteome</keyword>
<proteinExistence type="predicted"/>